<protein>
    <submittedName>
        <fullName evidence="2">Uncharacterized protein</fullName>
    </submittedName>
</protein>
<organism evidence="2 3">
    <name type="scientific">Pisum sativum</name>
    <name type="common">Garden pea</name>
    <name type="synonym">Lathyrus oleraceus</name>
    <dbReference type="NCBI Taxonomy" id="3888"/>
    <lineage>
        <taxon>Eukaryota</taxon>
        <taxon>Viridiplantae</taxon>
        <taxon>Streptophyta</taxon>
        <taxon>Embryophyta</taxon>
        <taxon>Tracheophyta</taxon>
        <taxon>Spermatophyta</taxon>
        <taxon>Magnoliopsida</taxon>
        <taxon>eudicotyledons</taxon>
        <taxon>Gunneridae</taxon>
        <taxon>Pentapetalae</taxon>
        <taxon>rosids</taxon>
        <taxon>fabids</taxon>
        <taxon>Fabales</taxon>
        <taxon>Fabaceae</taxon>
        <taxon>Papilionoideae</taxon>
        <taxon>50 kb inversion clade</taxon>
        <taxon>NPAAA clade</taxon>
        <taxon>Hologalegina</taxon>
        <taxon>IRL clade</taxon>
        <taxon>Fabeae</taxon>
        <taxon>Lathyrus</taxon>
    </lineage>
</organism>
<dbReference type="Proteomes" id="UP001058974">
    <property type="component" value="Chromosome 5"/>
</dbReference>
<name>A0A9D5AG50_PEA</name>
<keyword evidence="3" id="KW-1185">Reference proteome</keyword>
<feature type="compositionally biased region" description="Basic and acidic residues" evidence="1">
    <location>
        <begin position="193"/>
        <end position="207"/>
    </location>
</feature>
<proteinExistence type="predicted"/>
<dbReference type="AlphaFoldDB" id="A0A9D5AG50"/>
<evidence type="ECO:0000313" key="2">
    <source>
        <dbReference type="EMBL" id="KAI5407033.1"/>
    </source>
</evidence>
<feature type="compositionally biased region" description="Polar residues" evidence="1">
    <location>
        <begin position="112"/>
        <end position="127"/>
    </location>
</feature>
<evidence type="ECO:0000313" key="3">
    <source>
        <dbReference type="Proteomes" id="UP001058974"/>
    </source>
</evidence>
<comment type="caution">
    <text evidence="2">The sequence shown here is derived from an EMBL/GenBank/DDBJ whole genome shotgun (WGS) entry which is preliminary data.</text>
</comment>
<sequence length="256" mass="28080">MKMSKPSGSTPSKSTKDKSAPRISCANVDHSDVVTNFVPLSIIPRHVPTKRRDRTLNVKKAKPSTKPHSMTSLYLDPIKTTYVEPDVVAYAKGFIVPKVVGSVKSSEKSNSGTVSLDNPRSNKTLGQSSMNVDDKYIVDKSISVLISQILGTELKSLVVPDVTTSLAQTDHPIETTLEKYDGKSDSEFVPIKSPEKSEEKDDSDKSMFVEEEKILSKEEEITDVKKDKSTNIANIDDLGSDDESIGMRLALSIAKY</sequence>
<dbReference type="Gramene" id="Psat05G0333400-T1">
    <property type="protein sequence ID" value="KAI5407033.1"/>
    <property type="gene ID" value="KIW84_053334"/>
</dbReference>
<evidence type="ECO:0000256" key="1">
    <source>
        <dbReference type="SAM" id="MobiDB-lite"/>
    </source>
</evidence>
<feature type="region of interest" description="Disordered" evidence="1">
    <location>
        <begin position="1"/>
        <end position="25"/>
    </location>
</feature>
<feature type="compositionally biased region" description="Low complexity" evidence="1">
    <location>
        <begin position="1"/>
        <end position="13"/>
    </location>
</feature>
<dbReference type="EMBL" id="JAMSHJ010000005">
    <property type="protein sequence ID" value="KAI5407033.1"/>
    <property type="molecule type" value="Genomic_DNA"/>
</dbReference>
<gene>
    <name evidence="2" type="ORF">KIW84_053334</name>
</gene>
<feature type="region of interest" description="Disordered" evidence="1">
    <location>
        <begin position="105"/>
        <end position="127"/>
    </location>
</feature>
<feature type="region of interest" description="Disordered" evidence="1">
    <location>
        <begin position="184"/>
        <end position="207"/>
    </location>
</feature>
<reference evidence="2 3" key="1">
    <citation type="journal article" date="2022" name="Nat. Genet.">
        <title>Improved pea reference genome and pan-genome highlight genomic features and evolutionary characteristics.</title>
        <authorList>
            <person name="Yang T."/>
            <person name="Liu R."/>
            <person name="Luo Y."/>
            <person name="Hu S."/>
            <person name="Wang D."/>
            <person name="Wang C."/>
            <person name="Pandey M.K."/>
            <person name="Ge S."/>
            <person name="Xu Q."/>
            <person name="Li N."/>
            <person name="Li G."/>
            <person name="Huang Y."/>
            <person name="Saxena R.K."/>
            <person name="Ji Y."/>
            <person name="Li M."/>
            <person name="Yan X."/>
            <person name="He Y."/>
            <person name="Liu Y."/>
            <person name="Wang X."/>
            <person name="Xiang C."/>
            <person name="Varshney R.K."/>
            <person name="Ding H."/>
            <person name="Gao S."/>
            <person name="Zong X."/>
        </authorList>
    </citation>
    <scope>NUCLEOTIDE SEQUENCE [LARGE SCALE GENOMIC DNA]</scope>
    <source>
        <strain evidence="2 3">cv. Zhongwan 6</strain>
    </source>
</reference>
<accession>A0A9D5AG50</accession>